<comment type="caution">
    <text evidence="2">The sequence shown here is derived from an EMBL/GenBank/DDBJ whole genome shotgun (WGS) entry which is preliminary data.</text>
</comment>
<evidence type="ECO:0000313" key="2">
    <source>
        <dbReference type="EMBL" id="KWS05636.1"/>
    </source>
</evidence>
<dbReference type="EMBL" id="JAJA02000001">
    <property type="protein sequence ID" value="KWS05636.1"/>
    <property type="molecule type" value="Genomic_DNA"/>
</dbReference>
<evidence type="ECO:0000313" key="3">
    <source>
        <dbReference type="Proteomes" id="UP000023435"/>
    </source>
</evidence>
<evidence type="ECO:0008006" key="4">
    <source>
        <dbReference type="Google" id="ProtNLM"/>
    </source>
</evidence>
<proteinExistence type="predicted"/>
<keyword evidence="3" id="KW-1185">Reference proteome</keyword>
<feature type="chain" id="PRO_5007131811" description="Secreted protein" evidence="1">
    <location>
        <begin position="25"/>
        <end position="75"/>
    </location>
</feature>
<evidence type="ECO:0000256" key="1">
    <source>
        <dbReference type="SAM" id="SignalP"/>
    </source>
</evidence>
<dbReference type="AlphaFoldDB" id="A0A108UAP5"/>
<dbReference type="Proteomes" id="UP000023435">
    <property type="component" value="Unassembled WGS sequence"/>
</dbReference>
<accession>A0A108UAP5</accession>
<name>A0A108UAP5_9GAMM</name>
<sequence length="75" mass="7904">MNNKKLWLTAALVFVAVASGPISAKGGYLPAPGEVRTYYQNGVEVGRAVHNQCTGQISIQGTVTPDYIGSFTVSC</sequence>
<gene>
    <name evidence="2" type="ORF">AZ78_3188</name>
</gene>
<reference evidence="2 3" key="1">
    <citation type="journal article" date="2014" name="Genome Announc.">
        <title>Draft Genome Sequence of Lysobacter capsici AZ78, a Bacterium Antagonistic to Plant-Pathogenic Oomycetes.</title>
        <authorList>
            <person name="Puopolo G."/>
            <person name="Sonego P."/>
            <person name="Engelen K."/>
            <person name="Pertot I."/>
        </authorList>
    </citation>
    <scope>NUCLEOTIDE SEQUENCE [LARGE SCALE GENOMIC DNA]</scope>
    <source>
        <strain evidence="2 3">AZ78</strain>
    </source>
</reference>
<feature type="signal peptide" evidence="1">
    <location>
        <begin position="1"/>
        <end position="24"/>
    </location>
</feature>
<keyword evidence="1" id="KW-0732">Signal</keyword>
<dbReference type="RefSeq" id="WP_036105436.1">
    <property type="nucleotide sequence ID" value="NZ_JAJA02000001.1"/>
</dbReference>
<dbReference type="OrthoDB" id="6058967at2"/>
<protein>
    <recommendedName>
        <fullName evidence="4">Secreted protein</fullName>
    </recommendedName>
</protein>
<organism evidence="2 3">
    <name type="scientific">Lysobacter capsici AZ78</name>
    <dbReference type="NCBI Taxonomy" id="1444315"/>
    <lineage>
        <taxon>Bacteria</taxon>
        <taxon>Pseudomonadati</taxon>
        <taxon>Pseudomonadota</taxon>
        <taxon>Gammaproteobacteria</taxon>
        <taxon>Lysobacterales</taxon>
        <taxon>Lysobacteraceae</taxon>
        <taxon>Lysobacter</taxon>
    </lineage>
</organism>